<keyword evidence="2" id="KW-1185">Reference proteome</keyword>
<dbReference type="RefSeq" id="XP_028877860.1">
    <property type="nucleotide sequence ID" value="XM_029030861.1"/>
</dbReference>
<name>A0A1X0NG90_9TRYP</name>
<protein>
    <submittedName>
        <fullName evidence="1">Uncharacterized protein</fullName>
    </submittedName>
</protein>
<sequence>MLEEKISHNLKAHRRMQKERRMTLKVNHNPILPMDPIQMVLTLKKTVLRRFRNRTLLHRNLNNKTTQLRQLTKRVRTLKFPIHHVMMRNQPQPPPQQQHFLL</sequence>
<evidence type="ECO:0000313" key="1">
    <source>
        <dbReference type="EMBL" id="ORC83794.1"/>
    </source>
</evidence>
<reference evidence="1 2" key="1">
    <citation type="submission" date="2017-03" db="EMBL/GenBank/DDBJ databases">
        <title>An alternative strategy for trypanosome survival in the mammalian bloodstream revealed through genome and transcriptome analysis of the ubiquitous bovine parasite Trypanosoma (Megatrypanum) theileri.</title>
        <authorList>
            <person name="Kelly S."/>
            <person name="Ivens A."/>
            <person name="Mott A."/>
            <person name="O'Neill E."/>
            <person name="Emms D."/>
            <person name="Macleod O."/>
            <person name="Voorheis P."/>
            <person name="Matthews J."/>
            <person name="Matthews K."/>
            <person name="Carrington M."/>
        </authorList>
    </citation>
    <scope>NUCLEOTIDE SEQUENCE [LARGE SCALE GENOMIC DNA]</scope>
    <source>
        <strain evidence="1">Edinburgh</strain>
    </source>
</reference>
<accession>A0A1X0NG90</accession>
<organism evidence="1 2">
    <name type="scientific">Trypanosoma theileri</name>
    <dbReference type="NCBI Taxonomy" id="67003"/>
    <lineage>
        <taxon>Eukaryota</taxon>
        <taxon>Discoba</taxon>
        <taxon>Euglenozoa</taxon>
        <taxon>Kinetoplastea</taxon>
        <taxon>Metakinetoplastina</taxon>
        <taxon>Trypanosomatida</taxon>
        <taxon>Trypanosomatidae</taxon>
        <taxon>Trypanosoma</taxon>
    </lineage>
</organism>
<dbReference type="GeneID" id="39990641"/>
<dbReference type="EMBL" id="NBCO01000057">
    <property type="protein sequence ID" value="ORC83794.1"/>
    <property type="molecule type" value="Genomic_DNA"/>
</dbReference>
<gene>
    <name evidence="1" type="ORF">TM35_000571220</name>
</gene>
<dbReference type="AlphaFoldDB" id="A0A1X0NG90"/>
<dbReference type="VEuPathDB" id="TriTrypDB:TM35_000571220"/>
<comment type="caution">
    <text evidence="1">The sequence shown here is derived from an EMBL/GenBank/DDBJ whole genome shotgun (WGS) entry which is preliminary data.</text>
</comment>
<evidence type="ECO:0000313" key="2">
    <source>
        <dbReference type="Proteomes" id="UP000192257"/>
    </source>
</evidence>
<dbReference type="Proteomes" id="UP000192257">
    <property type="component" value="Unassembled WGS sequence"/>
</dbReference>
<proteinExistence type="predicted"/>